<dbReference type="EMBL" id="HG793153">
    <property type="protein sequence ID" value="CRL27006.1"/>
    <property type="molecule type" value="Genomic_DNA"/>
</dbReference>
<evidence type="ECO:0000256" key="1">
    <source>
        <dbReference type="ARBA" id="ARBA00008056"/>
    </source>
</evidence>
<name>A0A0G4PLH5_PENC3</name>
<proteinExistence type="inferred from homology"/>
<accession>A0A0G4PLH5</accession>
<dbReference type="InterPro" id="IPR050231">
    <property type="entry name" value="Iron_ascorbate_oxido_reductase"/>
</dbReference>
<sequence length="275" mass="31076">MSQTTTSARSKTTTLVGDQSLDVAELEEIRLENVIAKDELEMAKLLKAAESQGFFYVTFNDDLSEKVSRYLQTSYQTSHEYFGKPLEEKMKEFREDMVHGYKRAGIESFEITRDEQNRIALPSPFAEHSEEILDLANICDTIVRTLLRSISDSLGLGEPSSLETAHRPDGKSDSGIKFVSGPTKASIADVPDTTHTDSGSITLLWCEKWASQMRTKETNEWLWIDPKPNRVLVNLANYLQDQTGGRLHSPVHRVSQPLGGAEDRYFVSYFLRPNH</sequence>
<evidence type="ECO:0000313" key="5">
    <source>
        <dbReference type="EMBL" id="CRL27006.1"/>
    </source>
</evidence>
<feature type="domain" description="Non-haem dioxygenase N-terminal" evidence="4">
    <location>
        <begin position="36"/>
        <end position="120"/>
    </location>
</feature>
<evidence type="ECO:0000256" key="2">
    <source>
        <dbReference type="SAM" id="MobiDB-lite"/>
    </source>
</evidence>
<dbReference type="SUPFAM" id="SSF51197">
    <property type="entry name" value="Clavaminate synthase-like"/>
    <property type="match status" value="1"/>
</dbReference>
<feature type="region of interest" description="Disordered" evidence="2">
    <location>
        <begin position="157"/>
        <end position="178"/>
    </location>
</feature>
<dbReference type="InterPro" id="IPR026992">
    <property type="entry name" value="DIOX_N"/>
</dbReference>
<dbReference type="Gene3D" id="2.60.120.330">
    <property type="entry name" value="B-lactam Antibiotic, Isopenicillin N Synthase, Chain"/>
    <property type="match status" value="1"/>
</dbReference>
<dbReference type="Pfam" id="PF03171">
    <property type="entry name" value="2OG-FeII_Oxy"/>
    <property type="match status" value="1"/>
</dbReference>
<dbReference type="AlphaFoldDB" id="A0A0G4PLH5"/>
<dbReference type="STRING" id="1429867.A0A0G4PLH5"/>
<dbReference type="Proteomes" id="UP000053732">
    <property type="component" value="Unassembled WGS sequence"/>
</dbReference>
<protein>
    <submittedName>
        <fullName evidence="5">Oxoglutarate/iron-dependent oxygenase</fullName>
    </submittedName>
</protein>
<feature type="domain" description="Isopenicillin N synthase-like Fe(2+) 2OG dioxygenase" evidence="3">
    <location>
        <begin position="193"/>
        <end position="273"/>
    </location>
</feature>
<keyword evidence="6" id="KW-1185">Reference proteome</keyword>
<dbReference type="PANTHER" id="PTHR47990">
    <property type="entry name" value="2-OXOGLUTARATE (2OG) AND FE(II)-DEPENDENT OXYGENASE SUPERFAMILY PROTEIN-RELATED"/>
    <property type="match status" value="1"/>
</dbReference>
<feature type="compositionally biased region" description="Basic and acidic residues" evidence="2">
    <location>
        <begin position="164"/>
        <end position="174"/>
    </location>
</feature>
<comment type="similarity">
    <text evidence="1">Belongs to the iron/ascorbate-dependent oxidoreductase family.</text>
</comment>
<dbReference type="Pfam" id="PF14226">
    <property type="entry name" value="DIOX_N"/>
    <property type="match status" value="1"/>
</dbReference>
<reference evidence="5 6" key="1">
    <citation type="journal article" date="2014" name="Nat. Commun.">
        <title>Multiple recent horizontal transfers of a large genomic region in cheese making fungi.</title>
        <authorList>
            <person name="Cheeseman K."/>
            <person name="Ropars J."/>
            <person name="Renault P."/>
            <person name="Dupont J."/>
            <person name="Gouzy J."/>
            <person name="Branca A."/>
            <person name="Abraham A.L."/>
            <person name="Ceppi M."/>
            <person name="Conseiller E."/>
            <person name="Debuchy R."/>
            <person name="Malagnac F."/>
            <person name="Goarin A."/>
            <person name="Silar P."/>
            <person name="Lacoste S."/>
            <person name="Sallet E."/>
            <person name="Bensimon A."/>
            <person name="Giraud T."/>
            <person name="Brygoo Y."/>
        </authorList>
    </citation>
    <scope>NUCLEOTIDE SEQUENCE [LARGE SCALE GENOMIC DNA]</scope>
    <source>
        <strain evidence="6">FM 013</strain>
    </source>
</reference>
<gene>
    <name evidence="5" type="ORF">PCAMFM013_S020g000165</name>
</gene>
<evidence type="ECO:0000259" key="4">
    <source>
        <dbReference type="Pfam" id="PF14226"/>
    </source>
</evidence>
<dbReference type="InterPro" id="IPR027443">
    <property type="entry name" value="IPNS-like_sf"/>
</dbReference>
<evidence type="ECO:0000313" key="6">
    <source>
        <dbReference type="Proteomes" id="UP000053732"/>
    </source>
</evidence>
<dbReference type="InterPro" id="IPR044861">
    <property type="entry name" value="IPNS-like_FE2OG_OXY"/>
</dbReference>
<evidence type="ECO:0000259" key="3">
    <source>
        <dbReference type="Pfam" id="PF03171"/>
    </source>
</evidence>
<organism evidence="5 6">
    <name type="scientific">Penicillium camemberti (strain FM 013)</name>
    <dbReference type="NCBI Taxonomy" id="1429867"/>
    <lineage>
        <taxon>Eukaryota</taxon>
        <taxon>Fungi</taxon>
        <taxon>Dikarya</taxon>
        <taxon>Ascomycota</taxon>
        <taxon>Pezizomycotina</taxon>
        <taxon>Eurotiomycetes</taxon>
        <taxon>Eurotiomycetidae</taxon>
        <taxon>Eurotiales</taxon>
        <taxon>Aspergillaceae</taxon>
        <taxon>Penicillium</taxon>
    </lineage>
</organism>